<proteinExistence type="predicted"/>
<organism evidence="1 2">
    <name type="scientific">Streptomyces violascens</name>
    <dbReference type="NCBI Taxonomy" id="67381"/>
    <lineage>
        <taxon>Bacteria</taxon>
        <taxon>Bacillati</taxon>
        <taxon>Actinomycetota</taxon>
        <taxon>Actinomycetes</taxon>
        <taxon>Kitasatosporales</taxon>
        <taxon>Streptomycetaceae</taxon>
        <taxon>Streptomyces</taxon>
    </lineage>
</organism>
<gene>
    <name evidence="1" type="ORF">Sviol_65180</name>
</gene>
<dbReference type="Gene3D" id="3.40.630.10">
    <property type="entry name" value="Zn peptidases"/>
    <property type="match status" value="1"/>
</dbReference>
<dbReference type="Proteomes" id="UP001050808">
    <property type="component" value="Unassembled WGS sequence"/>
</dbReference>
<accession>A0ABQ3QXV6</accession>
<dbReference type="RefSeq" id="WP_189964677.1">
    <property type="nucleotide sequence ID" value="NZ_BMUA01000011.1"/>
</dbReference>
<evidence type="ECO:0000313" key="1">
    <source>
        <dbReference type="EMBL" id="GHI42110.1"/>
    </source>
</evidence>
<name>A0ABQ3QXV6_9ACTN</name>
<reference evidence="1" key="1">
    <citation type="submission" date="2024-05" db="EMBL/GenBank/DDBJ databases">
        <title>Whole genome shotgun sequence of Streptomyces violascens NBRC 12920.</title>
        <authorList>
            <person name="Komaki H."/>
            <person name="Tamura T."/>
        </authorList>
    </citation>
    <scope>NUCLEOTIDE SEQUENCE</scope>
    <source>
        <strain evidence="1">NBRC 12920</strain>
    </source>
</reference>
<comment type="caution">
    <text evidence="1">The sequence shown here is derived from an EMBL/GenBank/DDBJ whole genome shotgun (WGS) entry which is preliminary data.</text>
</comment>
<evidence type="ECO:0000313" key="2">
    <source>
        <dbReference type="Proteomes" id="UP001050808"/>
    </source>
</evidence>
<keyword evidence="2" id="KW-1185">Reference proteome</keyword>
<sequence>MDADQDLRSTVDALMDGSEVIVEVCTPVEARHGGEFGGTGTDAPSADRAASALVPYARAELTLRLHPQQDPGEAQGALVAHSEAPRPFGIPLPAAPGDTALGFEPATGGPAHRAALTALGEGCGAEPDFAAGGGSDSMCALHAPTERVLFSELRGGGLAEAAFLREYAAAFGGES</sequence>
<dbReference type="EMBL" id="BNDY01000017">
    <property type="protein sequence ID" value="GHI42110.1"/>
    <property type="molecule type" value="Genomic_DNA"/>
</dbReference>
<dbReference type="Gene3D" id="3.30.70.360">
    <property type="match status" value="1"/>
</dbReference>
<protein>
    <submittedName>
        <fullName evidence="1">Peptidase</fullName>
    </submittedName>
</protein>